<feature type="transmembrane region" description="Helical" evidence="4">
    <location>
        <begin position="106"/>
        <end position="128"/>
    </location>
</feature>
<dbReference type="InterPro" id="IPR029063">
    <property type="entry name" value="SAM-dependent_MTases_sf"/>
</dbReference>
<feature type="binding site" evidence="4">
    <location>
        <position position="319"/>
    </location>
    <ligand>
        <name>S-methyl-5'-thioadenosine</name>
        <dbReference type="ChEBI" id="CHEBI:17509"/>
    </ligand>
</feature>
<feature type="transmembrane region" description="Helical" evidence="4">
    <location>
        <begin position="45"/>
        <end position="63"/>
    </location>
</feature>
<dbReference type="PANTHER" id="PTHR43317">
    <property type="entry name" value="THERMOSPERMINE SYNTHASE ACAULIS5"/>
    <property type="match status" value="1"/>
</dbReference>
<feature type="binding site" evidence="4">
    <location>
        <begin position="353"/>
        <end position="354"/>
    </location>
    <ligand>
        <name>S-methyl-5'-thioadenosine</name>
        <dbReference type="ChEBI" id="CHEBI:17509"/>
    </ligand>
</feature>
<dbReference type="InterPro" id="IPR030374">
    <property type="entry name" value="PABS"/>
</dbReference>
<keyword evidence="4" id="KW-0745">Spermidine biosynthesis</keyword>
<dbReference type="HAMAP" id="MF_00198">
    <property type="entry name" value="Spermidine_synth"/>
    <property type="match status" value="1"/>
</dbReference>
<dbReference type="PROSITE" id="PS01330">
    <property type="entry name" value="PABS_1"/>
    <property type="match status" value="1"/>
</dbReference>
<comment type="function">
    <text evidence="4">Catalyzes the irreversible transfer of a propylamine group from the amino donor S-adenosylmethioninamine (decarboxy-AdoMet) to putrescine (1,4-diaminobutane) to yield spermidine.</text>
</comment>
<feature type="transmembrane region" description="Helical" evidence="4">
    <location>
        <begin position="174"/>
        <end position="192"/>
    </location>
</feature>
<feature type="binding site" evidence="4">
    <location>
        <position position="299"/>
    </location>
    <ligand>
        <name>spermidine</name>
        <dbReference type="ChEBI" id="CHEBI:57834"/>
    </ligand>
</feature>
<evidence type="ECO:0000256" key="4">
    <source>
        <dbReference type="HAMAP-Rule" id="MF_00198"/>
    </source>
</evidence>
<feature type="transmembrane region" description="Helical" evidence="4">
    <location>
        <begin position="75"/>
        <end position="100"/>
    </location>
</feature>
<dbReference type="UniPathway" id="UPA00248">
    <property type="reaction ID" value="UER00314"/>
</dbReference>
<comment type="similarity">
    <text evidence="1 4">Belongs to the spermidine/spermine synthase family.</text>
</comment>
<keyword evidence="2 4" id="KW-0808">Transferase</keyword>
<dbReference type="GO" id="GO:0008295">
    <property type="term" value="P:spermidine biosynthetic process"/>
    <property type="evidence" value="ECO:0007669"/>
    <property type="project" value="UniProtKB-UniRule"/>
</dbReference>
<protein>
    <recommendedName>
        <fullName evidence="4">Polyamine aminopropyltransferase</fullName>
    </recommendedName>
    <alternativeName>
        <fullName evidence="4">Putrescine aminopropyltransferase</fullName>
        <shortName evidence="4">PAPT</shortName>
    </alternativeName>
    <alternativeName>
        <fullName evidence="4">Spermidine synthase</fullName>
        <shortName evidence="4">SPDS</shortName>
        <shortName evidence="4">SPDSY</shortName>
        <ecNumber evidence="4">2.5.1.16</ecNumber>
    </alternativeName>
</protein>
<dbReference type="CDD" id="cd02440">
    <property type="entry name" value="AdoMet_MTases"/>
    <property type="match status" value="1"/>
</dbReference>
<evidence type="ECO:0000259" key="6">
    <source>
        <dbReference type="PROSITE" id="PS51006"/>
    </source>
</evidence>
<dbReference type="InterPro" id="IPR030373">
    <property type="entry name" value="PABS_CS"/>
</dbReference>
<dbReference type="Pfam" id="PF01564">
    <property type="entry name" value="Spermine_synth"/>
    <property type="match status" value="1"/>
</dbReference>
<dbReference type="Gene3D" id="3.40.50.150">
    <property type="entry name" value="Vaccinia Virus protein VP39"/>
    <property type="match status" value="1"/>
</dbReference>
<dbReference type="FunFam" id="3.40.50.150:FF:000088">
    <property type="entry name" value="Polyamine aminopropyltransferase"/>
    <property type="match status" value="1"/>
</dbReference>
<organism evidence="7 8">
    <name type="scientific">Bacillus aerolatus</name>
    <dbReference type="NCBI Taxonomy" id="2653354"/>
    <lineage>
        <taxon>Bacteria</taxon>
        <taxon>Bacillati</taxon>
        <taxon>Bacillota</taxon>
        <taxon>Bacilli</taxon>
        <taxon>Bacillales</taxon>
        <taxon>Bacillaceae</taxon>
        <taxon>Bacillus</taxon>
    </lineage>
</organism>
<comment type="caution">
    <text evidence="7">The sequence shown here is derived from an EMBL/GenBank/DDBJ whole genome shotgun (WGS) entry which is preliminary data.</text>
</comment>
<evidence type="ECO:0000256" key="3">
    <source>
        <dbReference type="ARBA" id="ARBA00023115"/>
    </source>
</evidence>
<keyword evidence="4" id="KW-1003">Cell membrane</keyword>
<evidence type="ECO:0000313" key="8">
    <source>
        <dbReference type="Proteomes" id="UP000429595"/>
    </source>
</evidence>
<feature type="binding site" evidence="4">
    <location>
        <position position="275"/>
    </location>
    <ligand>
        <name>spermidine</name>
        <dbReference type="ChEBI" id="CHEBI:57834"/>
    </ligand>
</feature>
<dbReference type="GO" id="GO:0005886">
    <property type="term" value="C:plasma membrane"/>
    <property type="evidence" value="ECO:0007669"/>
    <property type="project" value="UniProtKB-SubCell"/>
</dbReference>
<evidence type="ECO:0000313" key="7">
    <source>
        <dbReference type="EMBL" id="KAB7704779.1"/>
    </source>
</evidence>
<dbReference type="GO" id="GO:0010487">
    <property type="term" value="F:thermospermine synthase activity"/>
    <property type="evidence" value="ECO:0007669"/>
    <property type="project" value="UniProtKB-ARBA"/>
</dbReference>
<feature type="active site" description="Proton acceptor" evidence="4 5">
    <location>
        <position position="371"/>
    </location>
</feature>
<feature type="binding site" evidence="4">
    <location>
        <position position="245"/>
    </location>
    <ligand>
        <name>S-methyl-5'-thioadenosine</name>
        <dbReference type="ChEBI" id="CHEBI:17509"/>
    </ligand>
</feature>
<proteinExistence type="inferred from homology"/>
<dbReference type="RefSeq" id="WP_152153935.1">
    <property type="nucleotide sequence ID" value="NZ_WEIO01000011.1"/>
</dbReference>
<keyword evidence="4" id="KW-0472">Membrane</keyword>
<comment type="subcellular location">
    <subcellularLocation>
        <location evidence="4">Cell membrane</location>
        <topology evidence="4">Multi-pass membrane protein</topology>
    </subcellularLocation>
</comment>
<dbReference type="PROSITE" id="PS51006">
    <property type="entry name" value="PABS_2"/>
    <property type="match status" value="1"/>
</dbReference>
<dbReference type="AlphaFoldDB" id="A0A6I1FC03"/>
<dbReference type="SUPFAM" id="SSF53335">
    <property type="entry name" value="S-adenosyl-L-methionine-dependent methyltransferases"/>
    <property type="match status" value="1"/>
</dbReference>
<feature type="transmembrane region" description="Helical" evidence="4">
    <location>
        <begin position="12"/>
        <end position="39"/>
    </location>
</feature>
<dbReference type="PANTHER" id="PTHR43317:SF1">
    <property type="entry name" value="THERMOSPERMINE SYNTHASE ACAULIS5"/>
    <property type="match status" value="1"/>
</dbReference>
<dbReference type="NCBIfam" id="NF002956">
    <property type="entry name" value="PRK03612.1"/>
    <property type="match status" value="1"/>
</dbReference>
<feature type="domain" description="PABS" evidence="6">
    <location>
        <begin position="216"/>
        <end position="450"/>
    </location>
</feature>
<feature type="transmembrane region" description="Helical" evidence="4">
    <location>
        <begin position="149"/>
        <end position="168"/>
    </location>
</feature>
<comment type="caution">
    <text evidence="4">Lacks conserved residue(s) required for the propagation of feature annotation.</text>
</comment>
<comment type="subunit">
    <text evidence="4">Homodimer or homotetramer.</text>
</comment>
<keyword evidence="3 4" id="KW-0620">Polyamine biosynthesis</keyword>
<gene>
    <name evidence="4" type="primary">speE</name>
    <name evidence="7" type="ORF">F9802_16555</name>
</gene>
<evidence type="ECO:0000256" key="2">
    <source>
        <dbReference type="ARBA" id="ARBA00022679"/>
    </source>
</evidence>
<dbReference type="InterPro" id="IPR001045">
    <property type="entry name" value="Spermi_synthase"/>
</dbReference>
<keyword evidence="8" id="KW-1185">Reference proteome</keyword>
<comment type="catalytic activity">
    <reaction evidence="4">
        <text>S-adenosyl 3-(methylsulfanyl)propylamine + putrescine = S-methyl-5'-thioadenosine + spermidine + H(+)</text>
        <dbReference type="Rhea" id="RHEA:12721"/>
        <dbReference type="ChEBI" id="CHEBI:15378"/>
        <dbReference type="ChEBI" id="CHEBI:17509"/>
        <dbReference type="ChEBI" id="CHEBI:57443"/>
        <dbReference type="ChEBI" id="CHEBI:57834"/>
        <dbReference type="ChEBI" id="CHEBI:326268"/>
        <dbReference type="EC" id="2.5.1.16"/>
    </reaction>
</comment>
<comment type="pathway">
    <text evidence="4">Amine and polyamine biosynthesis; spermidine biosynthesis; spermidine from putrescine: step 1/1.</text>
</comment>
<accession>A0A6I1FC03</accession>
<evidence type="ECO:0000256" key="5">
    <source>
        <dbReference type="PROSITE-ProRule" id="PRU00354"/>
    </source>
</evidence>
<evidence type="ECO:0000256" key="1">
    <source>
        <dbReference type="ARBA" id="ARBA00007867"/>
    </source>
</evidence>
<dbReference type="GO" id="GO:0004766">
    <property type="term" value="F:spermidine synthase activity"/>
    <property type="evidence" value="ECO:0007669"/>
    <property type="project" value="UniProtKB-UniRule"/>
</dbReference>
<reference evidence="7 8" key="1">
    <citation type="submission" date="2019-10" db="EMBL/GenBank/DDBJ databases">
        <title>Bacillus aerolatum sp. nov., isolated from bioaerosol of sport playgrounds.</title>
        <authorList>
            <person name="Chen P."/>
            <person name="Zhang G."/>
        </authorList>
    </citation>
    <scope>NUCLEOTIDE SEQUENCE [LARGE SCALE GENOMIC DNA]</scope>
    <source>
        <strain evidence="7 8">CX253</strain>
    </source>
</reference>
<feature type="transmembrane region" description="Helical" evidence="4">
    <location>
        <begin position="199"/>
        <end position="220"/>
    </location>
</feature>
<keyword evidence="4" id="KW-1133">Transmembrane helix</keyword>
<keyword evidence="4" id="KW-0812">Transmembrane</keyword>
<name>A0A6I1FC03_9BACI</name>
<dbReference type="Proteomes" id="UP000429595">
    <property type="component" value="Unassembled WGS sequence"/>
</dbReference>
<dbReference type="EC" id="2.5.1.16" evidence="4"/>
<dbReference type="EMBL" id="WEIO01000011">
    <property type="protein sequence ID" value="KAB7704779.1"/>
    <property type="molecule type" value="Genomic_DNA"/>
</dbReference>
<sequence length="517" mass="57303">MNKEELLKQSSSIYWASGIVSICGIIFEVLFGALGSYILGDGVKQYTLTISLFLTGMGIGAFISEKITKQLVLSFIWIEYGIGLIGGFSAFLLFGVTAYLPDGTDALFLYGVTLIVGTLTGVELPVLIRKANDIGVALHKSTAKVLFSDYAGGLIGGLLFLFLLRPYFGLVKTAFIVATINVVVALWITVKFRQELSNFALHAGAGGFLLVLILAGILFGEEAAFHFEQKLYKDPIIYSEQTAYQQIVLTREEGDTRLYLDGQLQFSAADEHRYHETLVHPAMAAAGSRKRVLVLGGGDGLAVREVLKYGDTHSVTLVDLDPKMVELANTHHLLTELNEHSLKNKKVKAIHQDAFRYLEETDGFYDVILVDLPDPNNESLNKLYTAEFYSLLRNHLAPDGAMMVQATSPVFAPEVYWTINKTIQEAKLLTNNLHVDIPSFGGWGFVLASRQPILVDSLEVKAETSYLTTELLPALTRFGKDEDATIKDTNGRPIELKPNTLIRPNLIEVYEKSWRYY</sequence>